<comment type="caution">
    <text evidence="2">The sequence shown here is derived from an EMBL/GenBank/DDBJ whole genome shotgun (WGS) entry which is preliminary data.</text>
</comment>
<dbReference type="InterPro" id="IPR013901">
    <property type="entry name" value="Anthrone_oxy"/>
</dbReference>
<gene>
    <name evidence="2" type="ORF">AUC69_01945</name>
</gene>
<dbReference type="EMBL" id="LPWF01000033">
    <property type="protein sequence ID" value="ODR96012.1"/>
    <property type="molecule type" value="Genomic_DNA"/>
</dbReference>
<dbReference type="Proteomes" id="UP000094472">
    <property type="component" value="Unassembled WGS sequence"/>
</dbReference>
<reference evidence="2 3" key="1">
    <citation type="journal article" date="2016" name="Environ. Microbiol.">
        <title>New Methyloceanibacter diversity from North Sea sediments includes methanotroph containing solely the soluble methane monooxygenase.</title>
        <authorList>
            <person name="Vekeman B."/>
            <person name="Kerckhof F.M."/>
            <person name="Cremers G."/>
            <person name="de Vos P."/>
            <person name="Vandamme P."/>
            <person name="Boon N."/>
            <person name="Op den Camp H.J."/>
            <person name="Heylen K."/>
        </authorList>
    </citation>
    <scope>NUCLEOTIDE SEQUENCE [LARGE SCALE GENOMIC DNA]</scope>
    <source>
        <strain evidence="2 3">R-67175</strain>
    </source>
</reference>
<proteinExistence type="predicted"/>
<evidence type="ECO:0008006" key="4">
    <source>
        <dbReference type="Google" id="ProtNLM"/>
    </source>
</evidence>
<dbReference type="RefSeq" id="WP_069442564.1">
    <property type="nucleotide sequence ID" value="NZ_LPWF01000033.1"/>
</dbReference>
<keyword evidence="1" id="KW-0812">Transmembrane</keyword>
<evidence type="ECO:0000313" key="2">
    <source>
        <dbReference type="EMBL" id="ODR96012.1"/>
    </source>
</evidence>
<dbReference type="Pfam" id="PF08592">
    <property type="entry name" value="Anthrone_oxy"/>
    <property type="match status" value="1"/>
</dbReference>
<feature type="transmembrane region" description="Helical" evidence="1">
    <location>
        <begin position="90"/>
        <end position="110"/>
    </location>
</feature>
<evidence type="ECO:0000256" key="1">
    <source>
        <dbReference type="SAM" id="Phobius"/>
    </source>
</evidence>
<sequence>MDRLIFVLTLLAALGTGLLAGNFFAFSAYLMRALAGLSAERGIVAMQAITAAIKSLAFLVLFFGTAVLCAVLAGLALLTWGEPGSGYRLAGTLLFLLGAFPVTMLIHAPLNTRLAVASPDAKEGRDLWKRFLSSWGAWNHVRSLTAFLACAALILALAASGNPFTH</sequence>
<feature type="transmembrane region" description="Helical" evidence="1">
    <location>
        <begin position="56"/>
        <end position="78"/>
    </location>
</feature>
<dbReference type="STRING" id="1774969.AUC69_01945"/>
<accession>A0A1E3VR66</accession>
<keyword evidence="3" id="KW-1185">Reference proteome</keyword>
<protein>
    <recommendedName>
        <fullName evidence="4">DUF1772 domain-containing protein</fullName>
    </recommendedName>
</protein>
<feature type="transmembrane region" description="Helical" evidence="1">
    <location>
        <begin position="141"/>
        <end position="160"/>
    </location>
</feature>
<organism evidence="2 3">
    <name type="scientific">Methyloceanibacter superfactus</name>
    <dbReference type="NCBI Taxonomy" id="1774969"/>
    <lineage>
        <taxon>Bacteria</taxon>
        <taxon>Pseudomonadati</taxon>
        <taxon>Pseudomonadota</taxon>
        <taxon>Alphaproteobacteria</taxon>
        <taxon>Hyphomicrobiales</taxon>
        <taxon>Hyphomicrobiaceae</taxon>
        <taxon>Methyloceanibacter</taxon>
    </lineage>
</organism>
<dbReference type="AlphaFoldDB" id="A0A1E3VR66"/>
<name>A0A1E3VR66_9HYPH</name>
<keyword evidence="1" id="KW-0472">Membrane</keyword>
<evidence type="ECO:0000313" key="3">
    <source>
        <dbReference type="Proteomes" id="UP000094472"/>
    </source>
</evidence>
<keyword evidence="1" id="KW-1133">Transmembrane helix</keyword>